<dbReference type="PROSITE" id="PS50929">
    <property type="entry name" value="ABC_TM1F"/>
    <property type="match status" value="1"/>
</dbReference>
<feature type="transmembrane region" description="Helical" evidence="5">
    <location>
        <begin position="139"/>
        <end position="165"/>
    </location>
</feature>
<evidence type="ECO:0000256" key="1">
    <source>
        <dbReference type="ARBA" id="ARBA00022692"/>
    </source>
</evidence>
<organism evidence="7 8">
    <name type="scientific">Diplogelasinospora grovesii</name>
    <dbReference type="NCBI Taxonomy" id="303347"/>
    <lineage>
        <taxon>Eukaryota</taxon>
        <taxon>Fungi</taxon>
        <taxon>Dikarya</taxon>
        <taxon>Ascomycota</taxon>
        <taxon>Pezizomycotina</taxon>
        <taxon>Sordariomycetes</taxon>
        <taxon>Sordariomycetidae</taxon>
        <taxon>Sordariales</taxon>
        <taxon>Diplogelasinosporaceae</taxon>
        <taxon>Diplogelasinospora</taxon>
    </lineage>
</organism>
<dbReference type="GO" id="GO:0016020">
    <property type="term" value="C:membrane"/>
    <property type="evidence" value="ECO:0007669"/>
    <property type="project" value="InterPro"/>
</dbReference>
<reference evidence="8" key="1">
    <citation type="journal article" date="2023" name="Mol. Phylogenet. Evol.">
        <title>Genome-scale phylogeny and comparative genomics of the fungal order Sordariales.</title>
        <authorList>
            <person name="Hensen N."/>
            <person name="Bonometti L."/>
            <person name="Westerberg I."/>
            <person name="Brannstrom I.O."/>
            <person name="Guillou S."/>
            <person name="Cros-Aarteil S."/>
            <person name="Calhoun S."/>
            <person name="Haridas S."/>
            <person name="Kuo A."/>
            <person name="Mondo S."/>
            <person name="Pangilinan J."/>
            <person name="Riley R."/>
            <person name="LaButti K."/>
            <person name="Andreopoulos B."/>
            <person name="Lipzen A."/>
            <person name="Chen C."/>
            <person name="Yan M."/>
            <person name="Daum C."/>
            <person name="Ng V."/>
            <person name="Clum A."/>
            <person name="Steindorff A."/>
            <person name="Ohm R.A."/>
            <person name="Martin F."/>
            <person name="Silar P."/>
            <person name="Natvig D.O."/>
            <person name="Lalanne C."/>
            <person name="Gautier V."/>
            <person name="Ament-Velasquez S.L."/>
            <person name="Kruys A."/>
            <person name="Hutchinson M.I."/>
            <person name="Powell A.J."/>
            <person name="Barry K."/>
            <person name="Miller A.N."/>
            <person name="Grigoriev I.V."/>
            <person name="Debuchy R."/>
            <person name="Gladieux P."/>
            <person name="Hiltunen Thoren M."/>
            <person name="Johannesson H."/>
        </authorList>
    </citation>
    <scope>NUCLEOTIDE SEQUENCE [LARGE SCALE GENOMIC DNA]</scope>
    <source>
        <strain evidence="8">CBS 340.73</strain>
    </source>
</reference>
<comment type="caution">
    <text evidence="7">The sequence shown here is derived from an EMBL/GenBank/DDBJ whole genome shotgun (WGS) entry which is preliminary data.</text>
</comment>
<name>A0AAN6RYY4_9PEZI</name>
<evidence type="ECO:0000256" key="3">
    <source>
        <dbReference type="ARBA" id="ARBA00023136"/>
    </source>
</evidence>
<evidence type="ECO:0000259" key="6">
    <source>
        <dbReference type="PROSITE" id="PS50929"/>
    </source>
</evidence>
<dbReference type="InterPro" id="IPR036640">
    <property type="entry name" value="ABC1_TM_sf"/>
</dbReference>
<evidence type="ECO:0000256" key="4">
    <source>
        <dbReference type="SAM" id="MobiDB-lite"/>
    </source>
</evidence>
<dbReference type="GO" id="GO:0140359">
    <property type="term" value="F:ABC-type transporter activity"/>
    <property type="evidence" value="ECO:0007669"/>
    <property type="project" value="InterPro"/>
</dbReference>
<keyword evidence="3 5" id="KW-0472">Membrane</keyword>
<keyword evidence="1 5" id="KW-0812">Transmembrane</keyword>
<evidence type="ECO:0000256" key="2">
    <source>
        <dbReference type="ARBA" id="ARBA00022989"/>
    </source>
</evidence>
<feature type="domain" description="ABC transmembrane type-1" evidence="6">
    <location>
        <begin position="254"/>
        <end position="383"/>
    </location>
</feature>
<evidence type="ECO:0000313" key="8">
    <source>
        <dbReference type="Proteomes" id="UP001303473"/>
    </source>
</evidence>
<dbReference type="Proteomes" id="UP001303473">
    <property type="component" value="Unassembled WGS sequence"/>
</dbReference>
<feature type="region of interest" description="Disordered" evidence="4">
    <location>
        <begin position="182"/>
        <end position="208"/>
    </location>
</feature>
<dbReference type="EMBL" id="MU854103">
    <property type="protein sequence ID" value="KAK3933636.1"/>
    <property type="molecule type" value="Genomic_DNA"/>
</dbReference>
<keyword evidence="2 5" id="KW-1133">Transmembrane helix</keyword>
<evidence type="ECO:0000313" key="7">
    <source>
        <dbReference type="EMBL" id="KAK3933636.1"/>
    </source>
</evidence>
<dbReference type="Pfam" id="PF00664">
    <property type="entry name" value="ABC_membrane"/>
    <property type="match status" value="1"/>
</dbReference>
<dbReference type="AlphaFoldDB" id="A0AAN6RYY4"/>
<gene>
    <name evidence="7" type="ORF">QBC46DRAFT_217784</name>
</gene>
<proteinExistence type="predicted"/>
<feature type="transmembrane region" description="Helical" evidence="5">
    <location>
        <begin position="12"/>
        <end position="36"/>
    </location>
</feature>
<feature type="non-terminal residue" evidence="7">
    <location>
        <position position="465"/>
    </location>
</feature>
<feature type="transmembrane region" description="Helical" evidence="5">
    <location>
        <begin position="48"/>
        <end position="68"/>
    </location>
</feature>
<evidence type="ECO:0000256" key="5">
    <source>
        <dbReference type="SAM" id="Phobius"/>
    </source>
</evidence>
<dbReference type="GO" id="GO:0005524">
    <property type="term" value="F:ATP binding"/>
    <property type="evidence" value="ECO:0007669"/>
    <property type="project" value="InterPro"/>
</dbReference>
<dbReference type="InterPro" id="IPR011527">
    <property type="entry name" value="ABC1_TM_dom"/>
</dbReference>
<dbReference type="Gene3D" id="1.20.1560.10">
    <property type="entry name" value="ABC transporter type 1, transmembrane domain"/>
    <property type="match status" value="1"/>
</dbReference>
<feature type="transmembrane region" description="Helical" evidence="5">
    <location>
        <begin position="291"/>
        <end position="312"/>
    </location>
</feature>
<feature type="transmembrane region" description="Helical" evidence="5">
    <location>
        <begin position="386"/>
        <end position="404"/>
    </location>
</feature>
<protein>
    <submittedName>
        <fullName evidence="7">ABC transporter type 1, transmembrane domain-containing protein</fullName>
    </submittedName>
</protein>
<feature type="compositionally biased region" description="Acidic residues" evidence="4">
    <location>
        <begin position="193"/>
        <end position="203"/>
    </location>
</feature>
<keyword evidence="8" id="KW-1185">Reference proteome</keyword>
<feature type="transmembrane region" description="Helical" evidence="5">
    <location>
        <begin position="359"/>
        <end position="380"/>
    </location>
</feature>
<sequence>MAVGLEPWIYILRGYCGSAVLATIFVAAPILSSFGVADAKSYKHPSGFRPLLVSLFLLYLGDIVVLVIEAQSRGELPDATASISISIFALTSAVQLEKLATLEKVKFSVSCIYLGSWVLLSTVEFFTIIWLWSRPSSALFPYLQFGIVFTAVELLAYIALSFLFYHACCERYESLTQSDIENGDAASESTGYDGDDDESESDSNDYKADPLGIRMEVRKEVGELGGWWPFIKKFRIFLKFMWPFGNALLQLRFILTLFFVMAGRFISVYKPLQTALLLDALASGADPWRPLAVVITINVADTVFSFVVKLLWIDVSLHRAKKLEVEVQSQIMSLDFSFHSQAQPTDVIKAVDNAGSVDTLLDSFIFQFGTNLVTLIVAIVQLFHRYGLYVILICTHTAAYYCIVEKRYVTVATAEHDKCNTLRDKQERRRQDSVRGWSTVSNHNRVKYETGLFSSAVGSWMSQWR</sequence>
<feature type="transmembrane region" description="Helical" evidence="5">
    <location>
        <begin position="240"/>
        <end position="262"/>
    </location>
</feature>
<dbReference type="SUPFAM" id="SSF90123">
    <property type="entry name" value="ABC transporter transmembrane region"/>
    <property type="match status" value="1"/>
</dbReference>
<accession>A0AAN6RYY4</accession>
<feature type="transmembrane region" description="Helical" evidence="5">
    <location>
        <begin position="112"/>
        <end position="133"/>
    </location>
</feature>